<keyword evidence="2" id="KW-1185">Reference proteome</keyword>
<reference evidence="1 2" key="1">
    <citation type="submission" date="2024-03" db="EMBL/GenBank/DDBJ databases">
        <title>The Acrasis kona genome and developmental transcriptomes reveal deep origins of eukaryotic multicellular pathways.</title>
        <authorList>
            <person name="Sheikh S."/>
            <person name="Fu C.-J."/>
            <person name="Brown M.W."/>
            <person name="Baldauf S.L."/>
        </authorList>
    </citation>
    <scope>NUCLEOTIDE SEQUENCE [LARGE SCALE GENOMIC DNA]</scope>
    <source>
        <strain evidence="1 2">ATCC MYA-3509</strain>
    </source>
</reference>
<gene>
    <name evidence="1" type="ORF">AKO1_013456</name>
</gene>
<evidence type="ECO:0000313" key="1">
    <source>
        <dbReference type="EMBL" id="KAL0488969.1"/>
    </source>
</evidence>
<evidence type="ECO:0000313" key="2">
    <source>
        <dbReference type="Proteomes" id="UP001431209"/>
    </source>
</evidence>
<dbReference type="Proteomes" id="UP001431209">
    <property type="component" value="Unassembled WGS sequence"/>
</dbReference>
<proteinExistence type="predicted"/>
<protein>
    <submittedName>
        <fullName evidence="1">Uncharacterized protein</fullName>
    </submittedName>
</protein>
<organism evidence="1 2">
    <name type="scientific">Acrasis kona</name>
    <dbReference type="NCBI Taxonomy" id="1008807"/>
    <lineage>
        <taxon>Eukaryota</taxon>
        <taxon>Discoba</taxon>
        <taxon>Heterolobosea</taxon>
        <taxon>Tetramitia</taxon>
        <taxon>Eutetramitia</taxon>
        <taxon>Acrasidae</taxon>
        <taxon>Acrasis</taxon>
    </lineage>
</organism>
<comment type="caution">
    <text evidence="1">The sequence shown here is derived from an EMBL/GenBank/DDBJ whole genome shotgun (WGS) entry which is preliminary data.</text>
</comment>
<accession>A0AAW2ZJX0</accession>
<dbReference type="EMBL" id="JAOPGA020001503">
    <property type="protein sequence ID" value="KAL0488969.1"/>
    <property type="molecule type" value="Genomic_DNA"/>
</dbReference>
<sequence>MEKSPSDAVSLDLINASLRGAATVFKIRGWIFGWHDVRFTNSGRFIAYSELEDVSTTDNSIVLHEANNQSTILSQLSAYEVEAFKNFTPVVDFLWSRTTLRPRPATALERLARRTILEEDFLNPDVLKDLIKYAGDHQVQEVLARTDLLVFVIFVVQNYSATWAQFVSYGCGLTLLLVESDRIFNGSSAILKNMVRDLILACLDQHWLPASCRLEAATALEKLARRTVHEEDFLNP</sequence>
<dbReference type="AlphaFoldDB" id="A0AAW2ZJX0"/>
<name>A0AAW2ZJX0_9EUKA</name>